<dbReference type="AlphaFoldDB" id="A0A510JA96"/>
<dbReference type="PANTHER" id="PTHR43776:SF8">
    <property type="entry name" value="ABC TRANSPORTER, ATP-BINDING PROTEIN"/>
    <property type="match status" value="1"/>
</dbReference>
<reference evidence="5 6" key="1">
    <citation type="submission" date="2019-07" db="EMBL/GenBank/DDBJ databases">
        <title>Complete Genome Sequence of Leptotrichia goodfellowii Strain JCM 16774.</title>
        <authorList>
            <person name="Watanabe S."/>
            <person name="Cui L."/>
        </authorList>
    </citation>
    <scope>NUCLEOTIDE SEQUENCE [LARGE SCALE GENOMIC DNA]</scope>
    <source>
        <strain evidence="5 6">JCM16774</strain>
    </source>
</reference>
<dbReference type="PROSITE" id="PS00211">
    <property type="entry name" value="ABC_TRANSPORTER_1"/>
    <property type="match status" value="1"/>
</dbReference>
<dbReference type="OrthoDB" id="9806285at2"/>
<dbReference type="InterPro" id="IPR003593">
    <property type="entry name" value="AAA+_ATPase"/>
</dbReference>
<dbReference type="SUPFAM" id="SSF52540">
    <property type="entry name" value="P-loop containing nucleoside triphosphate hydrolases"/>
    <property type="match status" value="1"/>
</dbReference>
<dbReference type="Pfam" id="PF00005">
    <property type="entry name" value="ABC_tran"/>
    <property type="match status" value="1"/>
</dbReference>
<keyword evidence="1" id="KW-0813">Transport</keyword>
<feature type="domain" description="ABC transporter" evidence="4">
    <location>
        <begin position="4"/>
        <end position="245"/>
    </location>
</feature>
<dbReference type="GO" id="GO:0055085">
    <property type="term" value="P:transmembrane transport"/>
    <property type="evidence" value="ECO:0007669"/>
    <property type="project" value="UniProtKB-ARBA"/>
</dbReference>
<proteinExistence type="predicted"/>
<name>A0A510JA96_9FUSO</name>
<dbReference type="PROSITE" id="PS50893">
    <property type="entry name" value="ABC_TRANSPORTER_2"/>
    <property type="match status" value="1"/>
</dbReference>
<dbReference type="STRING" id="714315.GCA_000516535_01027"/>
<dbReference type="InterPro" id="IPR003439">
    <property type="entry name" value="ABC_transporter-like_ATP-bd"/>
</dbReference>
<dbReference type="Proteomes" id="UP000321606">
    <property type="component" value="Chromosome"/>
</dbReference>
<dbReference type="InterPro" id="IPR017871">
    <property type="entry name" value="ABC_transporter-like_CS"/>
</dbReference>
<dbReference type="EMBL" id="AP019822">
    <property type="protein sequence ID" value="BBM36104.1"/>
    <property type="molecule type" value="Genomic_DNA"/>
</dbReference>
<sequence>MTKLMINNVNKYYNKKLILSNINLSVSERECVGIMGESGSGKSTLAKLIVGLEPLDEGDMILDGISYKSLSKKEMKKIYRKVQMVFQNALGAVNPRFTIEEILLEPLRIHYKKTLSYEEIKKRATDLLEKVGLRAEFLSRKATELSGGQLQRVCIARALILEPEIIVFDESVSGLNPVVQQQILELLAELRETMNLTYVFISHDFEACYYLCDKVVIMESGEIKDVISDLDSPIVINNERVKKIVGKSLNHIEYIEK</sequence>
<organism evidence="5 6">
    <name type="scientific">Pseudoleptotrichia goodfellowii</name>
    <dbReference type="NCBI Taxonomy" id="157692"/>
    <lineage>
        <taxon>Bacteria</taxon>
        <taxon>Fusobacteriati</taxon>
        <taxon>Fusobacteriota</taxon>
        <taxon>Fusobacteriia</taxon>
        <taxon>Fusobacteriales</taxon>
        <taxon>Leptotrichiaceae</taxon>
        <taxon>Pseudoleptotrichia</taxon>
    </lineage>
</organism>
<dbReference type="RefSeq" id="WP_026737500.1">
    <property type="nucleotide sequence ID" value="NZ_AP019822.1"/>
</dbReference>
<evidence type="ECO:0000256" key="2">
    <source>
        <dbReference type="ARBA" id="ARBA00022741"/>
    </source>
</evidence>
<dbReference type="GO" id="GO:0005524">
    <property type="term" value="F:ATP binding"/>
    <property type="evidence" value="ECO:0007669"/>
    <property type="project" value="UniProtKB-KW"/>
</dbReference>
<evidence type="ECO:0000256" key="3">
    <source>
        <dbReference type="ARBA" id="ARBA00022840"/>
    </source>
</evidence>
<gene>
    <name evidence="5" type="ORF">JCM16774_1036</name>
</gene>
<dbReference type="InterPro" id="IPR027417">
    <property type="entry name" value="P-loop_NTPase"/>
</dbReference>
<evidence type="ECO:0000259" key="4">
    <source>
        <dbReference type="PROSITE" id="PS50893"/>
    </source>
</evidence>
<dbReference type="Gene3D" id="3.40.50.300">
    <property type="entry name" value="P-loop containing nucleotide triphosphate hydrolases"/>
    <property type="match status" value="1"/>
</dbReference>
<dbReference type="InterPro" id="IPR050319">
    <property type="entry name" value="ABC_transp_ATP-bind"/>
</dbReference>
<dbReference type="CDD" id="cd03257">
    <property type="entry name" value="ABC_NikE_OppD_transporters"/>
    <property type="match status" value="1"/>
</dbReference>
<dbReference type="PANTHER" id="PTHR43776">
    <property type="entry name" value="TRANSPORT ATP-BINDING PROTEIN"/>
    <property type="match status" value="1"/>
</dbReference>
<dbReference type="KEGG" id="lgo:JCM16774_1036"/>
<evidence type="ECO:0000256" key="1">
    <source>
        <dbReference type="ARBA" id="ARBA00022448"/>
    </source>
</evidence>
<evidence type="ECO:0000313" key="5">
    <source>
        <dbReference type="EMBL" id="BBM36104.1"/>
    </source>
</evidence>
<keyword evidence="2" id="KW-0547">Nucleotide-binding</keyword>
<evidence type="ECO:0000313" key="6">
    <source>
        <dbReference type="Proteomes" id="UP000321606"/>
    </source>
</evidence>
<dbReference type="GO" id="GO:0016887">
    <property type="term" value="F:ATP hydrolysis activity"/>
    <property type="evidence" value="ECO:0007669"/>
    <property type="project" value="InterPro"/>
</dbReference>
<dbReference type="SMART" id="SM00382">
    <property type="entry name" value="AAA"/>
    <property type="match status" value="1"/>
</dbReference>
<accession>A0A510JA96</accession>
<keyword evidence="3" id="KW-0067">ATP-binding</keyword>
<protein>
    <submittedName>
        <fullName evidence="5">ABC transporter</fullName>
    </submittedName>
</protein>